<proteinExistence type="predicted"/>
<evidence type="ECO:0000313" key="2">
    <source>
        <dbReference type="Proteomes" id="UP000828048"/>
    </source>
</evidence>
<evidence type="ECO:0000313" key="1">
    <source>
        <dbReference type="EMBL" id="KAH7856739.1"/>
    </source>
</evidence>
<gene>
    <name evidence="1" type="ORF">Vadar_004985</name>
</gene>
<dbReference type="EMBL" id="CM037153">
    <property type="protein sequence ID" value="KAH7856739.1"/>
    <property type="molecule type" value="Genomic_DNA"/>
</dbReference>
<protein>
    <submittedName>
        <fullName evidence="1">Uncharacterized protein</fullName>
    </submittedName>
</protein>
<organism evidence="1 2">
    <name type="scientific">Vaccinium darrowii</name>
    <dbReference type="NCBI Taxonomy" id="229202"/>
    <lineage>
        <taxon>Eukaryota</taxon>
        <taxon>Viridiplantae</taxon>
        <taxon>Streptophyta</taxon>
        <taxon>Embryophyta</taxon>
        <taxon>Tracheophyta</taxon>
        <taxon>Spermatophyta</taxon>
        <taxon>Magnoliopsida</taxon>
        <taxon>eudicotyledons</taxon>
        <taxon>Gunneridae</taxon>
        <taxon>Pentapetalae</taxon>
        <taxon>asterids</taxon>
        <taxon>Ericales</taxon>
        <taxon>Ericaceae</taxon>
        <taxon>Vaccinioideae</taxon>
        <taxon>Vaccinieae</taxon>
        <taxon>Vaccinium</taxon>
    </lineage>
</organism>
<dbReference type="Proteomes" id="UP000828048">
    <property type="component" value="Chromosome 3"/>
</dbReference>
<sequence length="462" mass="50673">MEDSVKGQSSAPANSVRSSSKLRYPLRSAAKSKDGKPPAAELSNSSVPKRGRSASTVSQSMGVLDLSSNEKSGKPPRRLSIPAKSSVSPVPKMVGNITPISEARARCCASNRGKNDTPVSDVFKSSTRKKFNILSSASYWLSQIKLSESAAKHTISLGFFKLALEAGCESLQRMRDELKSYVQRHNLAELGEPVKELLESYGISENSEQLQVSEICCSQAPEEGTRSSDDDVHSCSSVTGNRKLKPKSLDTTTNATQVSPVKESAKNTRIDNQGRRTRGSWNRNFADAKSGSVTAGRNTSKKSQKPTKQESNDDKIKRQGEKVTHEEDSANPSREDEALQANKENLNAPQMEEIALDLNHDGVLSRSELRKAFEPFRLLDTHYGVTTSTPPKELARLYDSIFNKFDCDHSESIDLEEFWSEMKKIMLAIADGLGSAPIQMALEEDDESLLKQAADLEASKNQ</sequence>
<reference evidence="1 2" key="1">
    <citation type="journal article" date="2021" name="Hortic Res">
        <title>High-quality reference genome and annotation aids understanding of berry development for evergreen blueberry (Vaccinium darrowii).</title>
        <authorList>
            <person name="Yu J."/>
            <person name="Hulse-Kemp A.M."/>
            <person name="Babiker E."/>
            <person name="Staton M."/>
        </authorList>
    </citation>
    <scope>NUCLEOTIDE SEQUENCE [LARGE SCALE GENOMIC DNA]</scope>
    <source>
        <strain evidence="2">cv. NJ 8807/NJ 8810</strain>
        <tissue evidence="1">Young leaf</tissue>
    </source>
</reference>
<keyword evidence="2" id="KW-1185">Reference proteome</keyword>
<comment type="caution">
    <text evidence="1">The sequence shown here is derived from an EMBL/GenBank/DDBJ whole genome shotgun (WGS) entry which is preliminary data.</text>
</comment>
<name>A0ACB7YU56_9ERIC</name>
<accession>A0ACB7YU56</accession>